<dbReference type="Pfam" id="PF02670">
    <property type="entry name" value="DXP_reductoisom"/>
    <property type="match status" value="1"/>
</dbReference>
<proteinExistence type="inferred from homology"/>
<dbReference type="InterPro" id="IPR026877">
    <property type="entry name" value="DXPR_C"/>
</dbReference>
<evidence type="ECO:0000256" key="8">
    <source>
        <dbReference type="ARBA" id="ARBA00048543"/>
    </source>
</evidence>
<comment type="caution">
    <text evidence="13">The sequence shown here is derived from an EMBL/GenBank/DDBJ whole genome shotgun (WGS) entry which is preliminary data.</text>
</comment>
<keyword evidence="4 9" id="KW-0521">NADP</keyword>
<evidence type="ECO:0000256" key="6">
    <source>
        <dbReference type="ARBA" id="ARBA00023211"/>
    </source>
</evidence>
<protein>
    <recommendedName>
        <fullName evidence="9">1-deoxy-D-xylulose 5-phosphate reductoisomerase</fullName>
        <shortName evidence="9">DXP reductoisomerase</shortName>
        <ecNumber evidence="9">1.1.1.267</ecNumber>
    </recommendedName>
    <alternativeName>
        <fullName evidence="9">1-deoxyxylulose-5-phosphate reductoisomerase</fullName>
    </alternativeName>
    <alternativeName>
        <fullName evidence="9">2-C-methyl-D-erythritol 4-phosphate synthase</fullName>
    </alternativeName>
</protein>
<comment type="caution">
    <text evidence="9">Lacks conserved residue(s) required for the propagation of feature annotation.</text>
</comment>
<evidence type="ECO:0000256" key="2">
    <source>
        <dbReference type="ARBA" id="ARBA00006825"/>
    </source>
</evidence>
<dbReference type="SUPFAM" id="SSF69055">
    <property type="entry name" value="1-deoxy-D-xylulose-5-phosphate reductoisomerase, C-terminal domain"/>
    <property type="match status" value="1"/>
</dbReference>
<comment type="pathway">
    <text evidence="1 9">Isoprenoid biosynthesis; isopentenyl diphosphate biosynthesis via DXP pathway; isopentenyl diphosphate from 1-deoxy-D-xylulose 5-phosphate: step 1/6.</text>
</comment>
<dbReference type="EC" id="1.1.1.267" evidence="9"/>
<dbReference type="SUPFAM" id="SSF55347">
    <property type="entry name" value="Glyceraldehyde-3-phosphate dehydrogenase-like, C-terminal domain"/>
    <property type="match status" value="1"/>
</dbReference>
<sequence length="393" mass="41941">MSEGVSILGSTGSVGESTLDVIRRNGDRFRVIALTANRNVERLAEQCAEHDARYAVIADESLAGALTTELQARGSRARVLAGPEGLCAAADSPEADTVMAAIVGAAGLEPTLAAAKAGKKVLLANKESLVIAGPVFMRAAREGGARVLPVDSEHNAIFQALPGDFGRGLTATGVERIILTASGGPFLDVPADQLADITPEQACNHPNWDMGRKISVDSATLMNKGLELIEAHWLFTADPDQLEVVVHPQSIVHSMVAYRDGSVLAQLGTPDMRTPIAYALSWPERIEAGVKRLNLVELGDLSFRAPDLKRFPCLRLAFEAMREGGSAPVTLNAANEIAVEAFLDGRIGFDRIPALVEAVLEQAEGGPLNDLEQVLHQDSLARTRARELMQEYT</sequence>
<comment type="catalytic activity">
    <reaction evidence="8">
        <text>2-C-methyl-D-erythritol 4-phosphate + NADP(+) = 1-deoxy-D-xylulose 5-phosphate + NADPH + H(+)</text>
        <dbReference type="Rhea" id="RHEA:13717"/>
        <dbReference type="ChEBI" id="CHEBI:15378"/>
        <dbReference type="ChEBI" id="CHEBI:57783"/>
        <dbReference type="ChEBI" id="CHEBI:57792"/>
        <dbReference type="ChEBI" id="CHEBI:58262"/>
        <dbReference type="ChEBI" id="CHEBI:58349"/>
        <dbReference type="EC" id="1.1.1.267"/>
    </reaction>
    <physiologicalReaction direction="right-to-left" evidence="8">
        <dbReference type="Rhea" id="RHEA:13719"/>
    </physiologicalReaction>
</comment>
<evidence type="ECO:0000259" key="12">
    <source>
        <dbReference type="Pfam" id="PF13288"/>
    </source>
</evidence>
<comment type="cofactor">
    <cofactor evidence="9">
        <name>Mg(2+)</name>
        <dbReference type="ChEBI" id="CHEBI:18420"/>
    </cofactor>
    <cofactor evidence="9">
        <name>Mn(2+)</name>
        <dbReference type="ChEBI" id="CHEBI:29035"/>
    </cofactor>
</comment>
<feature type="binding site" evidence="9">
    <location>
        <position position="39"/>
    </location>
    <ligand>
        <name>NADPH</name>
        <dbReference type="ChEBI" id="CHEBI:57783"/>
    </ligand>
</feature>
<feature type="binding site" evidence="9">
    <location>
        <position position="205"/>
    </location>
    <ligand>
        <name>1-deoxy-D-xylulose 5-phosphate</name>
        <dbReference type="ChEBI" id="CHEBI:57792"/>
    </ligand>
</feature>
<dbReference type="Gene3D" id="1.10.1740.10">
    <property type="match status" value="1"/>
</dbReference>
<dbReference type="GO" id="GO:0030145">
    <property type="term" value="F:manganese ion binding"/>
    <property type="evidence" value="ECO:0007669"/>
    <property type="project" value="TreeGrafter"/>
</dbReference>
<accession>A0AAW9RB05</accession>
<feature type="binding site" evidence="9">
    <location>
        <position position="227"/>
    </location>
    <ligand>
        <name>1-deoxy-D-xylulose 5-phosphate</name>
        <dbReference type="ChEBI" id="CHEBI:57792"/>
    </ligand>
</feature>
<evidence type="ECO:0000256" key="7">
    <source>
        <dbReference type="ARBA" id="ARBA00023229"/>
    </source>
</evidence>
<keyword evidence="14" id="KW-1185">Reference proteome</keyword>
<feature type="binding site" evidence="9">
    <location>
        <position position="38"/>
    </location>
    <ligand>
        <name>NADPH</name>
        <dbReference type="ChEBI" id="CHEBI:57783"/>
    </ligand>
</feature>
<feature type="binding site" evidence="9">
    <location>
        <position position="182"/>
    </location>
    <ligand>
        <name>1-deoxy-D-xylulose 5-phosphate</name>
        <dbReference type="ChEBI" id="CHEBI:57792"/>
    </ligand>
</feature>
<feature type="binding site" evidence="9">
    <location>
        <position position="227"/>
    </location>
    <ligand>
        <name>Mn(2+)</name>
        <dbReference type="ChEBI" id="CHEBI:29035"/>
    </ligand>
</feature>
<reference evidence="13 14" key="1">
    <citation type="submission" date="2024-02" db="EMBL/GenBank/DDBJ databases">
        <title>A novel Wenzhouxiangellaceae bacterium, isolated from coastal sediments.</title>
        <authorList>
            <person name="Du Z.-J."/>
            <person name="Ye Y.-Q."/>
            <person name="Zhang X.-Y."/>
        </authorList>
    </citation>
    <scope>NUCLEOTIDE SEQUENCE [LARGE SCALE GENOMIC DNA]</scope>
    <source>
        <strain evidence="13 14">CH-27</strain>
    </source>
</reference>
<feature type="binding site" evidence="9">
    <location>
        <position position="218"/>
    </location>
    <ligand>
        <name>1-deoxy-D-xylulose 5-phosphate</name>
        <dbReference type="ChEBI" id="CHEBI:57792"/>
    </ligand>
</feature>
<feature type="binding site" evidence="9">
    <location>
        <position position="14"/>
    </location>
    <ligand>
        <name>NADPH</name>
        <dbReference type="ChEBI" id="CHEBI:57783"/>
    </ligand>
</feature>
<gene>
    <name evidence="13" type="primary">ispC</name>
    <name evidence="9" type="synonym">dxr</name>
    <name evidence="13" type="ORF">V3330_15185</name>
</gene>
<keyword evidence="9" id="KW-0460">Magnesium</keyword>
<dbReference type="GO" id="GO:0030604">
    <property type="term" value="F:1-deoxy-D-xylulose-5-phosphate reductoisomerase activity"/>
    <property type="evidence" value="ECO:0007669"/>
    <property type="project" value="UniProtKB-UniRule"/>
</dbReference>
<feature type="binding site" evidence="9">
    <location>
        <position position="151"/>
    </location>
    <ligand>
        <name>Mn(2+)</name>
        <dbReference type="ChEBI" id="CHEBI:29035"/>
    </ligand>
</feature>
<dbReference type="HAMAP" id="MF_00183">
    <property type="entry name" value="DXP_reductoisom"/>
    <property type="match status" value="1"/>
</dbReference>
<evidence type="ECO:0000259" key="11">
    <source>
        <dbReference type="Pfam" id="PF08436"/>
    </source>
</evidence>
<feature type="binding site" evidence="9">
    <location>
        <position position="125"/>
    </location>
    <ligand>
        <name>NADPH</name>
        <dbReference type="ChEBI" id="CHEBI:57783"/>
    </ligand>
</feature>
<dbReference type="InterPro" id="IPR013512">
    <property type="entry name" value="DXP_reductoisomerase_N"/>
</dbReference>
<feature type="binding site" evidence="9">
    <location>
        <position position="153"/>
    </location>
    <ligand>
        <name>Mn(2+)</name>
        <dbReference type="ChEBI" id="CHEBI:29035"/>
    </ligand>
</feature>
<dbReference type="FunFam" id="3.40.50.720:FF:000045">
    <property type="entry name" value="1-deoxy-D-xylulose 5-phosphate reductoisomerase"/>
    <property type="match status" value="1"/>
</dbReference>
<dbReference type="NCBIfam" id="NF009114">
    <property type="entry name" value="PRK12464.1"/>
    <property type="match status" value="1"/>
</dbReference>
<comment type="function">
    <text evidence="9">Catalyzes the NADPH-dependent rearrangement and reduction of 1-deoxy-D-xylulose-5-phosphate (DXP) to 2-C-methyl-D-erythritol 4-phosphate (MEP).</text>
</comment>
<dbReference type="GO" id="GO:0051484">
    <property type="term" value="P:isopentenyl diphosphate biosynthetic process, methylerythritol 4-phosphate pathway involved in terpenoid biosynthetic process"/>
    <property type="evidence" value="ECO:0007669"/>
    <property type="project" value="UniProtKB-ARBA"/>
</dbReference>
<dbReference type="InterPro" id="IPR013644">
    <property type="entry name" value="DXP_reductoisomerase_C"/>
</dbReference>
<dbReference type="InterPro" id="IPR036169">
    <property type="entry name" value="DXPR_C_sf"/>
</dbReference>
<dbReference type="EMBL" id="JAZHOG010000010">
    <property type="protein sequence ID" value="MEJ8568975.1"/>
    <property type="molecule type" value="Genomic_DNA"/>
</dbReference>
<feature type="domain" description="1-deoxy-D-xylulose 5-phosphate reductoisomerase C-terminal" evidence="11">
    <location>
        <begin position="147"/>
        <end position="235"/>
    </location>
</feature>
<feature type="binding site" evidence="9">
    <location>
        <position position="11"/>
    </location>
    <ligand>
        <name>NADPH</name>
        <dbReference type="ChEBI" id="CHEBI:57783"/>
    </ligand>
</feature>
<feature type="domain" description="1-deoxy-D-xylulose 5-phosphate reductoisomerase N-terminal" evidence="10">
    <location>
        <begin position="5"/>
        <end position="133"/>
    </location>
</feature>
<feature type="binding site" evidence="9">
    <location>
        <position position="152"/>
    </location>
    <ligand>
        <name>1-deoxy-D-xylulose 5-phosphate</name>
        <dbReference type="ChEBI" id="CHEBI:57792"/>
    </ligand>
</feature>
<dbReference type="PIRSF" id="PIRSF006205">
    <property type="entry name" value="Dxp_reductismrs"/>
    <property type="match status" value="1"/>
</dbReference>
<feature type="binding site" evidence="9">
    <location>
        <position position="153"/>
    </location>
    <ligand>
        <name>1-deoxy-D-xylulose 5-phosphate</name>
        <dbReference type="ChEBI" id="CHEBI:57792"/>
    </ligand>
</feature>
<feature type="binding site" evidence="9">
    <location>
        <position position="211"/>
    </location>
    <ligand>
        <name>NADPH</name>
        <dbReference type="ChEBI" id="CHEBI:57783"/>
    </ligand>
</feature>
<dbReference type="PANTHER" id="PTHR30525:SF0">
    <property type="entry name" value="1-DEOXY-D-XYLULOSE 5-PHOSPHATE REDUCTOISOMERASE, CHLOROPLASTIC"/>
    <property type="match status" value="1"/>
</dbReference>
<feature type="binding site" evidence="9">
    <location>
        <position position="127"/>
    </location>
    <ligand>
        <name>NADPH</name>
        <dbReference type="ChEBI" id="CHEBI:57783"/>
    </ligand>
</feature>
<dbReference type="PANTHER" id="PTHR30525">
    <property type="entry name" value="1-DEOXY-D-XYLULOSE 5-PHOSPHATE REDUCTOISOMERASE"/>
    <property type="match status" value="1"/>
</dbReference>
<feature type="binding site" evidence="9">
    <location>
        <position position="12"/>
    </location>
    <ligand>
        <name>NADPH</name>
        <dbReference type="ChEBI" id="CHEBI:57783"/>
    </ligand>
</feature>
<evidence type="ECO:0000256" key="3">
    <source>
        <dbReference type="ARBA" id="ARBA00022723"/>
    </source>
</evidence>
<feature type="binding site" evidence="9">
    <location>
        <position position="223"/>
    </location>
    <ligand>
        <name>1-deoxy-D-xylulose 5-phosphate</name>
        <dbReference type="ChEBI" id="CHEBI:57792"/>
    </ligand>
</feature>
<dbReference type="Proteomes" id="UP001359886">
    <property type="component" value="Unassembled WGS sequence"/>
</dbReference>
<keyword evidence="5 9" id="KW-0560">Oxidoreductase</keyword>
<dbReference type="NCBIfam" id="NF003938">
    <property type="entry name" value="PRK05447.1-1"/>
    <property type="match status" value="1"/>
</dbReference>
<dbReference type="SUPFAM" id="SSF51735">
    <property type="entry name" value="NAD(P)-binding Rossmann-fold domains"/>
    <property type="match status" value="1"/>
</dbReference>
<dbReference type="InterPro" id="IPR003821">
    <property type="entry name" value="DXP_reductoisomerase"/>
</dbReference>
<organism evidence="13 14">
    <name type="scientific">Elongatibacter sediminis</name>
    <dbReference type="NCBI Taxonomy" id="3119006"/>
    <lineage>
        <taxon>Bacteria</taxon>
        <taxon>Pseudomonadati</taxon>
        <taxon>Pseudomonadota</taxon>
        <taxon>Gammaproteobacteria</taxon>
        <taxon>Chromatiales</taxon>
        <taxon>Wenzhouxiangellaceae</taxon>
        <taxon>Elongatibacter</taxon>
    </lineage>
</organism>
<dbReference type="Gene3D" id="3.40.50.720">
    <property type="entry name" value="NAD(P)-binding Rossmann-like Domain"/>
    <property type="match status" value="1"/>
</dbReference>
<evidence type="ECO:0000256" key="5">
    <source>
        <dbReference type="ARBA" id="ARBA00023002"/>
    </source>
</evidence>
<dbReference type="RefSeq" id="WP_354696293.1">
    <property type="nucleotide sequence ID" value="NZ_JAZHOG010000010.1"/>
</dbReference>
<dbReference type="Pfam" id="PF13288">
    <property type="entry name" value="DXPR_C"/>
    <property type="match status" value="1"/>
</dbReference>
<keyword evidence="3 9" id="KW-0479">Metal-binding</keyword>
<evidence type="ECO:0000313" key="14">
    <source>
        <dbReference type="Proteomes" id="UP001359886"/>
    </source>
</evidence>
<evidence type="ECO:0000256" key="4">
    <source>
        <dbReference type="ARBA" id="ARBA00022857"/>
    </source>
</evidence>
<dbReference type="InterPro" id="IPR036291">
    <property type="entry name" value="NAD(P)-bd_dom_sf"/>
</dbReference>
<evidence type="ECO:0000256" key="9">
    <source>
        <dbReference type="HAMAP-Rule" id="MF_00183"/>
    </source>
</evidence>
<feature type="domain" description="DXP reductoisomerase C-terminal" evidence="12">
    <location>
        <begin position="267"/>
        <end position="383"/>
    </location>
</feature>
<dbReference type="NCBIfam" id="TIGR00243">
    <property type="entry name" value="Dxr"/>
    <property type="match status" value="1"/>
</dbReference>
<feature type="binding site" evidence="9">
    <location>
        <position position="13"/>
    </location>
    <ligand>
        <name>NADPH</name>
        <dbReference type="ChEBI" id="CHEBI:57783"/>
    </ligand>
</feature>
<dbReference type="Pfam" id="PF08436">
    <property type="entry name" value="DXP_redisom_C"/>
    <property type="match status" value="1"/>
</dbReference>
<feature type="binding site" evidence="9">
    <location>
        <position position="126"/>
    </location>
    <ligand>
        <name>1-deoxy-D-xylulose 5-phosphate</name>
        <dbReference type="ChEBI" id="CHEBI:57792"/>
    </ligand>
</feature>
<evidence type="ECO:0000259" key="10">
    <source>
        <dbReference type="Pfam" id="PF02670"/>
    </source>
</evidence>
<evidence type="ECO:0000313" key="13">
    <source>
        <dbReference type="EMBL" id="MEJ8568975.1"/>
    </source>
</evidence>
<comment type="similarity">
    <text evidence="2 9">Belongs to the DXR family.</text>
</comment>
<dbReference type="GO" id="GO:0070402">
    <property type="term" value="F:NADPH binding"/>
    <property type="evidence" value="ECO:0007669"/>
    <property type="project" value="InterPro"/>
</dbReference>
<name>A0AAW9RB05_9GAMM</name>
<evidence type="ECO:0000256" key="1">
    <source>
        <dbReference type="ARBA" id="ARBA00005094"/>
    </source>
</evidence>
<keyword evidence="6 9" id="KW-0464">Manganese</keyword>
<keyword evidence="7 9" id="KW-0414">Isoprene biosynthesis</keyword>
<dbReference type="AlphaFoldDB" id="A0AAW9RB05"/>
<feature type="binding site" evidence="9">
    <location>
        <position position="224"/>
    </location>
    <ligand>
        <name>1-deoxy-D-xylulose 5-phosphate</name>
        <dbReference type="ChEBI" id="CHEBI:57792"/>
    </ligand>
</feature>